<evidence type="ECO:0000256" key="2">
    <source>
        <dbReference type="ARBA" id="ARBA00022475"/>
    </source>
</evidence>
<feature type="transmembrane region" description="Helical" evidence="6">
    <location>
        <begin position="108"/>
        <end position="130"/>
    </location>
</feature>
<comment type="subcellular location">
    <subcellularLocation>
        <location evidence="1">Cell membrane</location>
        <topology evidence="1">Multi-pass membrane protein</topology>
    </subcellularLocation>
</comment>
<organism evidence="7 8">
    <name type="scientific">Rhodovibrio sodomensis</name>
    <dbReference type="NCBI Taxonomy" id="1088"/>
    <lineage>
        <taxon>Bacteria</taxon>
        <taxon>Pseudomonadati</taxon>
        <taxon>Pseudomonadota</taxon>
        <taxon>Alphaproteobacteria</taxon>
        <taxon>Rhodospirillales</taxon>
        <taxon>Rhodovibrionaceae</taxon>
        <taxon>Rhodovibrio</taxon>
    </lineage>
</organism>
<reference evidence="7 8" key="1">
    <citation type="journal article" date="2020" name="Microorganisms">
        <title>Osmotic Adaptation and Compatible Solute Biosynthesis of Phototrophic Bacteria as Revealed from Genome Analyses.</title>
        <authorList>
            <person name="Imhoff J.F."/>
            <person name="Rahn T."/>
            <person name="Kunzel S."/>
            <person name="Keller A."/>
            <person name="Neulinger S.C."/>
        </authorList>
    </citation>
    <scope>NUCLEOTIDE SEQUENCE [LARGE SCALE GENOMIC DNA]</scope>
    <source>
        <strain evidence="7 8">DSM 9895</strain>
    </source>
</reference>
<dbReference type="EMBL" id="NRRL01000067">
    <property type="protein sequence ID" value="MBK1669927.1"/>
    <property type="molecule type" value="Genomic_DNA"/>
</dbReference>
<feature type="transmembrane region" description="Helical" evidence="6">
    <location>
        <begin position="229"/>
        <end position="251"/>
    </location>
</feature>
<feature type="transmembrane region" description="Helical" evidence="6">
    <location>
        <begin position="57"/>
        <end position="77"/>
    </location>
</feature>
<keyword evidence="8" id="KW-1185">Reference proteome</keyword>
<dbReference type="Pfam" id="PF02653">
    <property type="entry name" value="BPD_transp_2"/>
    <property type="match status" value="1"/>
</dbReference>
<keyword evidence="4 6" id="KW-1133">Transmembrane helix</keyword>
<sequence>MATGSIANAHGARRFAGILLRHMENRFALLLVLWGVAIVVMSLLSPYFLQLSTLPYFLQYIPVLGLLGMGQTLVMLSGGPGIDISVGSAMSLAGVFLGWLLGPLDVPILLACLACLAFGAALGFFNGVLINIVGIPSLMATLATYFAFGGLALALTGGRPQTGFPDSFAWIGAPGWLDIPNHVFVVFLPVAVILHIALSRTVVGRHIYACGNNEKAARLLGIKVDGLRLGLYTLSGTLAGLAGIVSASWLMSASPDAGEGLELLSVTIAVLGGTHIFGGQGDIRGTVLAILIVTTLQTGLELAGISMAWQLGVIGGLMILSVATTQAVRRRRAAGR</sequence>
<feature type="transmembrane region" description="Helical" evidence="6">
    <location>
        <begin position="27"/>
        <end position="45"/>
    </location>
</feature>
<keyword evidence="2" id="KW-1003">Cell membrane</keyword>
<evidence type="ECO:0000256" key="6">
    <source>
        <dbReference type="SAM" id="Phobius"/>
    </source>
</evidence>
<name>A0ABS1DHI2_9PROT</name>
<proteinExistence type="predicted"/>
<accession>A0ABS1DHI2</accession>
<feature type="transmembrane region" description="Helical" evidence="6">
    <location>
        <begin position="179"/>
        <end position="198"/>
    </location>
</feature>
<evidence type="ECO:0000256" key="3">
    <source>
        <dbReference type="ARBA" id="ARBA00022692"/>
    </source>
</evidence>
<evidence type="ECO:0008006" key="9">
    <source>
        <dbReference type="Google" id="ProtNLM"/>
    </source>
</evidence>
<evidence type="ECO:0000256" key="4">
    <source>
        <dbReference type="ARBA" id="ARBA00022989"/>
    </source>
</evidence>
<feature type="transmembrane region" description="Helical" evidence="6">
    <location>
        <begin position="142"/>
        <end position="159"/>
    </location>
</feature>
<dbReference type="InterPro" id="IPR001851">
    <property type="entry name" value="ABC_transp_permease"/>
</dbReference>
<evidence type="ECO:0000256" key="5">
    <source>
        <dbReference type="ARBA" id="ARBA00023136"/>
    </source>
</evidence>
<dbReference type="RefSeq" id="WP_200342271.1">
    <property type="nucleotide sequence ID" value="NZ_NRRL01000067.1"/>
</dbReference>
<gene>
    <name evidence="7" type="ORF">CKO28_17980</name>
</gene>
<feature type="transmembrane region" description="Helical" evidence="6">
    <location>
        <begin position="84"/>
        <end position="102"/>
    </location>
</feature>
<protein>
    <recommendedName>
        <fullName evidence="9">ABC transporter permease</fullName>
    </recommendedName>
</protein>
<dbReference type="CDD" id="cd06579">
    <property type="entry name" value="TM_PBP1_transp_AraH_like"/>
    <property type="match status" value="1"/>
</dbReference>
<keyword evidence="3 6" id="KW-0812">Transmembrane</keyword>
<comment type="caution">
    <text evidence="7">The sequence shown here is derived from an EMBL/GenBank/DDBJ whole genome shotgun (WGS) entry which is preliminary data.</text>
</comment>
<evidence type="ECO:0000256" key="1">
    <source>
        <dbReference type="ARBA" id="ARBA00004651"/>
    </source>
</evidence>
<evidence type="ECO:0000313" key="8">
    <source>
        <dbReference type="Proteomes" id="UP001296873"/>
    </source>
</evidence>
<feature type="transmembrane region" description="Helical" evidence="6">
    <location>
        <begin position="311"/>
        <end position="328"/>
    </location>
</feature>
<dbReference type="Proteomes" id="UP001296873">
    <property type="component" value="Unassembled WGS sequence"/>
</dbReference>
<evidence type="ECO:0000313" key="7">
    <source>
        <dbReference type="EMBL" id="MBK1669927.1"/>
    </source>
</evidence>
<dbReference type="PANTHER" id="PTHR32196">
    <property type="entry name" value="ABC TRANSPORTER PERMEASE PROTEIN YPHD-RELATED-RELATED"/>
    <property type="match status" value="1"/>
</dbReference>
<keyword evidence="5 6" id="KW-0472">Membrane</keyword>